<accession>A0A6G7CJH1</accession>
<dbReference type="InterPro" id="IPR047610">
    <property type="entry name" value="ImuA_translesion"/>
</dbReference>
<dbReference type="InterPro" id="IPR017166">
    <property type="entry name" value="UCP037290"/>
</dbReference>
<dbReference type="EMBL" id="CP049331">
    <property type="protein sequence ID" value="QIH42267.1"/>
    <property type="molecule type" value="Genomic_DNA"/>
</dbReference>
<dbReference type="SUPFAM" id="SSF52540">
    <property type="entry name" value="P-loop containing nucleoside triphosphate hydrolases"/>
    <property type="match status" value="1"/>
</dbReference>
<dbReference type="KEGG" id="vzi:G5S32_09765"/>
<dbReference type="Proteomes" id="UP000503003">
    <property type="component" value="Chromosome 1"/>
</dbReference>
<sequence length="228" mass="25716">MYELIEHLKNKHWLWQGSETKYELNTHSTGFNALDEKLAGGFPPHGVVEIQSQSGIGELRLIYPYLKQHDKRLTVFINPPGIVQAESLKFEGIELDNVLVVTPRNHKESLWAAEQCLKSGACRQVLLWLDNLEVHQVRRLNVASETGNCLQFLFRSPQESAFSLPVSLSISLQSYPQGLKISVPKRKGGWPLGAFNLAMSERWPNLVMPHSSPQSSSTVITFPKRMQG</sequence>
<evidence type="ECO:0000313" key="2">
    <source>
        <dbReference type="Proteomes" id="UP000503003"/>
    </source>
</evidence>
<keyword evidence="2" id="KW-1185">Reference proteome</keyword>
<dbReference type="NCBIfam" id="NF033429">
    <property type="entry name" value="ImuA_translesion"/>
    <property type="match status" value="1"/>
</dbReference>
<dbReference type="Gene3D" id="3.40.50.300">
    <property type="entry name" value="P-loop containing nucleotide triphosphate hydrolases"/>
    <property type="match status" value="1"/>
</dbReference>
<name>A0A6G7CJH1_9VIBR</name>
<dbReference type="PIRSF" id="PIRSF037290">
    <property type="entry name" value="UCP037290"/>
    <property type="match status" value="1"/>
</dbReference>
<reference evidence="1 2" key="1">
    <citation type="submission" date="2020-02" db="EMBL/GenBank/DDBJ databases">
        <title>A complete genome of a marine bacterium Vibrio sp. ZWAL4003 isolated from the mangrove sediment with the ability to degrade polysaccharides.</title>
        <authorList>
            <person name="Wu J."/>
            <person name="Qu W."/>
            <person name="Zeng R."/>
        </authorList>
    </citation>
    <scope>NUCLEOTIDE SEQUENCE [LARGE SCALE GENOMIC DNA]</scope>
    <source>
        <strain evidence="1 2">ZWAL4003</strain>
    </source>
</reference>
<proteinExistence type="predicted"/>
<evidence type="ECO:0000313" key="1">
    <source>
        <dbReference type="EMBL" id="QIH42267.1"/>
    </source>
</evidence>
<protein>
    <submittedName>
        <fullName evidence="1">Translesion DNA synthesis-associated protein ImuA</fullName>
    </submittedName>
</protein>
<dbReference type="InterPro" id="IPR027417">
    <property type="entry name" value="P-loop_NTPase"/>
</dbReference>
<dbReference type="RefSeq" id="WP_165311842.1">
    <property type="nucleotide sequence ID" value="NZ_CP049331.1"/>
</dbReference>
<dbReference type="AlphaFoldDB" id="A0A6G7CJH1"/>
<organism evidence="1 2">
    <name type="scientific">Vibrio ziniensis</name>
    <dbReference type="NCBI Taxonomy" id="2711221"/>
    <lineage>
        <taxon>Bacteria</taxon>
        <taxon>Pseudomonadati</taxon>
        <taxon>Pseudomonadota</taxon>
        <taxon>Gammaproteobacteria</taxon>
        <taxon>Vibrionales</taxon>
        <taxon>Vibrionaceae</taxon>
        <taxon>Vibrio</taxon>
    </lineage>
</organism>
<gene>
    <name evidence="1" type="primary">imuA</name>
    <name evidence="1" type="ORF">G5S32_09765</name>
</gene>